<gene>
    <name evidence="3" type="ORF">R3P38DRAFT_3172620</name>
</gene>
<comment type="caution">
    <text evidence="3">The sequence shown here is derived from an EMBL/GenBank/DDBJ whole genome shotgun (WGS) entry which is preliminary data.</text>
</comment>
<proteinExistence type="predicted"/>
<feature type="compositionally biased region" description="Acidic residues" evidence="2">
    <location>
        <begin position="152"/>
        <end position="161"/>
    </location>
</feature>
<sequence length="186" mass="20760">MTDTENARGIMISLFGHNLPDCVQTGPNFLDDKLADIAHKLGIVGSVVQGYENELKSVEASCDAAEAAVETARRRILYFDQLKKEKDAKQFESAQPYLAAAESVLETAQNRVLYFEQLKKDAKKQWSDARLQAAVIRVAKKKAKKEKAGISDSEEDSEEDASELRRERWMKGGILVPDTELSVKLD</sequence>
<name>A0AAW0DM60_9AGAR</name>
<reference evidence="3 4" key="1">
    <citation type="journal article" date="2024" name="J Genomics">
        <title>Draft genome sequencing and assembly of Favolaschia claudopus CIRM-BRFM 2984 isolated from oak limbs.</title>
        <authorList>
            <person name="Navarro D."/>
            <person name="Drula E."/>
            <person name="Chaduli D."/>
            <person name="Cazenave R."/>
            <person name="Ahrendt S."/>
            <person name="Wang J."/>
            <person name="Lipzen A."/>
            <person name="Daum C."/>
            <person name="Barry K."/>
            <person name="Grigoriev I.V."/>
            <person name="Favel A."/>
            <person name="Rosso M.N."/>
            <person name="Martin F."/>
        </authorList>
    </citation>
    <scope>NUCLEOTIDE SEQUENCE [LARGE SCALE GENOMIC DNA]</scope>
    <source>
        <strain evidence="3 4">CIRM-BRFM 2984</strain>
    </source>
</reference>
<organism evidence="3 4">
    <name type="scientific">Favolaschia claudopus</name>
    <dbReference type="NCBI Taxonomy" id="2862362"/>
    <lineage>
        <taxon>Eukaryota</taxon>
        <taxon>Fungi</taxon>
        <taxon>Dikarya</taxon>
        <taxon>Basidiomycota</taxon>
        <taxon>Agaricomycotina</taxon>
        <taxon>Agaricomycetes</taxon>
        <taxon>Agaricomycetidae</taxon>
        <taxon>Agaricales</taxon>
        <taxon>Marasmiineae</taxon>
        <taxon>Mycenaceae</taxon>
        <taxon>Favolaschia</taxon>
    </lineage>
</organism>
<accession>A0AAW0DM60</accession>
<evidence type="ECO:0000256" key="1">
    <source>
        <dbReference type="SAM" id="Coils"/>
    </source>
</evidence>
<evidence type="ECO:0000313" key="4">
    <source>
        <dbReference type="Proteomes" id="UP001362999"/>
    </source>
</evidence>
<dbReference type="Proteomes" id="UP001362999">
    <property type="component" value="Unassembled WGS sequence"/>
</dbReference>
<keyword evidence="4" id="KW-1185">Reference proteome</keyword>
<dbReference type="AlphaFoldDB" id="A0AAW0DM60"/>
<keyword evidence="1" id="KW-0175">Coiled coil</keyword>
<evidence type="ECO:0000256" key="2">
    <source>
        <dbReference type="SAM" id="MobiDB-lite"/>
    </source>
</evidence>
<feature type="region of interest" description="Disordered" evidence="2">
    <location>
        <begin position="142"/>
        <end position="164"/>
    </location>
</feature>
<dbReference type="EMBL" id="JAWWNJ010000007">
    <property type="protein sequence ID" value="KAK7052298.1"/>
    <property type="molecule type" value="Genomic_DNA"/>
</dbReference>
<evidence type="ECO:0000313" key="3">
    <source>
        <dbReference type="EMBL" id="KAK7052298.1"/>
    </source>
</evidence>
<feature type="coiled-coil region" evidence="1">
    <location>
        <begin position="48"/>
        <end position="75"/>
    </location>
</feature>
<protein>
    <submittedName>
        <fullName evidence="3">Uncharacterized protein</fullName>
    </submittedName>
</protein>